<comment type="caution">
    <text evidence="5">The sequence shown here is derived from an EMBL/GenBank/DDBJ whole genome shotgun (WGS) entry which is preliminary data.</text>
</comment>
<evidence type="ECO:0000313" key="5">
    <source>
        <dbReference type="EMBL" id="KAJ8470934.1"/>
    </source>
</evidence>
<keyword evidence="2" id="KW-0472">Membrane</keyword>
<feature type="compositionally biased region" description="Pro residues" evidence="1">
    <location>
        <begin position="61"/>
        <end position="72"/>
    </location>
</feature>
<feature type="chain" id="PRO_5043776271" description="DUF8003 domain-containing protein" evidence="3">
    <location>
        <begin position="30"/>
        <end position="1339"/>
    </location>
</feature>
<feature type="transmembrane region" description="Helical" evidence="2">
    <location>
        <begin position="845"/>
        <end position="865"/>
    </location>
</feature>
<gene>
    <name evidence="5" type="ORF">OPV22_025277</name>
</gene>
<accession>A0AAV8QCJ2</accession>
<organism evidence="5 6">
    <name type="scientific">Ensete ventricosum</name>
    <name type="common">Abyssinian banana</name>
    <name type="synonym">Musa ensete</name>
    <dbReference type="NCBI Taxonomy" id="4639"/>
    <lineage>
        <taxon>Eukaryota</taxon>
        <taxon>Viridiplantae</taxon>
        <taxon>Streptophyta</taxon>
        <taxon>Embryophyta</taxon>
        <taxon>Tracheophyta</taxon>
        <taxon>Spermatophyta</taxon>
        <taxon>Magnoliopsida</taxon>
        <taxon>Liliopsida</taxon>
        <taxon>Zingiberales</taxon>
        <taxon>Musaceae</taxon>
        <taxon>Ensete</taxon>
    </lineage>
</organism>
<feature type="domain" description="DUF8003" evidence="4">
    <location>
        <begin position="758"/>
        <end position="831"/>
    </location>
</feature>
<dbReference type="Proteomes" id="UP001222027">
    <property type="component" value="Unassembled WGS sequence"/>
</dbReference>
<dbReference type="EMBL" id="JAQQAF010000007">
    <property type="protein sequence ID" value="KAJ8470934.1"/>
    <property type="molecule type" value="Genomic_DNA"/>
</dbReference>
<dbReference type="InterPro" id="IPR058316">
    <property type="entry name" value="DUF8003"/>
</dbReference>
<reference evidence="5 6" key="1">
    <citation type="submission" date="2022-12" db="EMBL/GenBank/DDBJ databases">
        <title>Chromosome-scale assembly of the Ensete ventricosum genome.</title>
        <authorList>
            <person name="Dussert Y."/>
            <person name="Stocks J."/>
            <person name="Wendawek A."/>
            <person name="Woldeyes F."/>
            <person name="Nichols R.A."/>
            <person name="Borrell J.S."/>
        </authorList>
    </citation>
    <scope>NUCLEOTIDE SEQUENCE [LARGE SCALE GENOMIC DNA]</scope>
    <source>
        <strain evidence="6">cv. Maze</strain>
        <tissue evidence="5">Seeds</tissue>
    </source>
</reference>
<feature type="transmembrane region" description="Helical" evidence="2">
    <location>
        <begin position="1215"/>
        <end position="1239"/>
    </location>
</feature>
<evidence type="ECO:0000259" key="4">
    <source>
        <dbReference type="Pfam" id="PF26010"/>
    </source>
</evidence>
<evidence type="ECO:0000256" key="2">
    <source>
        <dbReference type="SAM" id="Phobius"/>
    </source>
</evidence>
<protein>
    <recommendedName>
        <fullName evidence="4">DUF8003 domain-containing protein</fullName>
    </recommendedName>
</protein>
<dbReference type="Pfam" id="PF26010">
    <property type="entry name" value="DUF8003"/>
    <property type="match status" value="1"/>
</dbReference>
<evidence type="ECO:0000256" key="1">
    <source>
        <dbReference type="SAM" id="MobiDB-lite"/>
    </source>
</evidence>
<feature type="region of interest" description="Disordered" evidence="1">
    <location>
        <begin position="60"/>
        <end position="80"/>
    </location>
</feature>
<keyword evidence="3" id="KW-0732">Signal</keyword>
<feature type="region of interest" description="Disordered" evidence="1">
    <location>
        <begin position="169"/>
        <end position="196"/>
    </location>
</feature>
<feature type="compositionally biased region" description="Gly residues" evidence="1">
    <location>
        <begin position="184"/>
        <end position="194"/>
    </location>
</feature>
<proteinExistence type="predicted"/>
<feature type="transmembrane region" description="Helical" evidence="2">
    <location>
        <begin position="1184"/>
        <end position="1209"/>
    </location>
</feature>
<name>A0AAV8QCJ2_ENSVE</name>
<feature type="signal peptide" evidence="3">
    <location>
        <begin position="1"/>
        <end position="29"/>
    </location>
</feature>
<evidence type="ECO:0000313" key="6">
    <source>
        <dbReference type="Proteomes" id="UP001222027"/>
    </source>
</evidence>
<keyword evidence="6" id="KW-1185">Reference proteome</keyword>
<sequence length="1339" mass="143407">MAAASSVLVLVFILLLIFPDIDNPRLASAFDATAADDDEGPYRSERFSILSYESLWHDYSPPAPPPSPPDPPSSSCEGDLGGTGDFNTLCELHTSVQLSSDFFAKAHGSFVLYPDVVLSCSIAGCSIVVNLTGEIRIGRNAKIAAGTVRMQAGNMSLAEGAAIDTVALAGDPPPQTSGVPTGTNGDGGGHGGRGASCVVKEGQTQEDSWGGDAYSWSTLMKPDNYGSKGSSTSLEKDYGGGGGGRVYLVVNDVIEINGSITADGGEGGSLGGGGSGGSIFISALKMKGTGKISASGGSGLAGGGGGRVSIAVFSWHDDPHVFVHGGRSFGCPENAGAAGTLYDAVPKSLIVSNHNLSTQTDTLLLEFPYQPLWTNVFITNCAKVAVPLLWSRVQVQGQLSLLSGGMLAFGLTRYPYSEFELMAEELLMSDSIIKVFGALRMSVKMLLMWNSKMFINGGGDALVATSLLEASNLIVLKESSMIHSNANLGVHGQGLLNLSGPGDLIEAQRLILSLFYSIHVGPGSVLRGPLVNASSDDMAPRLNCEEKDCPLELIHPPEDCNVNSSLSFTLQICRVEDIDVAGLVQGTVVHFHRARSVVVSPTGRISATGLGCKGGVGRGNILGNGLGGGGGHGGKGGDGRYDGSFVKGGIAYGNAELPCELGSGSGNDTVPSSTAGGGIIVIGSMEHPLVSLSVYGSVEADGEDFMEAGVTIGSSDGGPGGGSGGDEYLPVASVKGTINTRGGISKGHGLAGENGTLTGKACPKGLYGIFCEECPLGTFKNVTGSDETLCYQCPSNELPHRAVYTSVRGGVSETPCPYKCISERYHMPHCYTALEELMNTFGGPWLFGLLLSSLLVLLALVLSVARMKFVGTDELPGPAPTQHGSHIDHSFPFLESLNEVLETNRVEESQSHVHRMYFMGPNTFSEPWHLPHSPPEQITEIVYEDAYNRFVDEINVLAAYQWWEGAIYSILCILTYPLAWSWQQWRCRKKLQRLREFVRSEYDHACLRSCRSRALYEGLKVAATPDLMLGYLDFFLGGDEKSDNVLTSLMSQAVPPTIWYRLVAGLNAQLRLVRRGHLKVTFMPILSWLETHANPSLRQHGETETYAIDGGCRTLKVNQILRVRSPHRNTKPGSLRNKEAVMRKRISGGVLDSYSLRMLAEKKDLFYPFSLIVHNTRPVGHQDLVGLVISILLLADFSLVLLTLLQLYSFSMADVFLVLFVLPLGILSPFPAGINALFSHGPRRSAGLARVYALWNITSLINVIVAFICGFVHYKSSSQKHQNLQPWNLGTDESGWWLFPVGLVLCKCIQARLVDWHVANLEIQDRSMYSNDPTLFWQS</sequence>
<evidence type="ECO:0000256" key="3">
    <source>
        <dbReference type="SAM" id="SignalP"/>
    </source>
</evidence>
<dbReference type="PANTHER" id="PTHR31513">
    <property type="entry name" value="EPHRIN TYPE-B RECEPTOR"/>
    <property type="match status" value="1"/>
</dbReference>
<keyword evidence="2" id="KW-0812">Transmembrane</keyword>
<dbReference type="PANTHER" id="PTHR31513:SF1">
    <property type="entry name" value="EPHRIN TYPE-B RECEPTOR"/>
    <property type="match status" value="1"/>
</dbReference>
<keyword evidence="2" id="KW-1133">Transmembrane helix</keyword>
<feature type="transmembrane region" description="Helical" evidence="2">
    <location>
        <begin position="1251"/>
        <end position="1274"/>
    </location>
</feature>